<name>A0A9Q1E4U8_SYNKA</name>
<keyword evidence="3" id="KW-1185">Reference proteome</keyword>
<comment type="caution">
    <text evidence="2">The sequence shown here is derived from an EMBL/GenBank/DDBJ whole genome shotgun (WGS) entry which is preliminary data.</text>
</comment>
<evidence type="ECO:0000256" key="1">
    <source>
        <dbReference type="SAM" id="MobiDB-lite"/>
    </source>
</evidence>
<evidence type="ECO:0000313" key="3">
    <source>
        <dbReference type="Proteomes" id="UP001152622"/>
    </source>
</evidence>
<evidence type="ECO:0000313" key="2">
    <source>
        <dbReference type="EMBL" id="KAJ8332210.1"/>
    </source>
</evidence>
<feature type="region of interest" description="Disordered" evidence="1">
    <location>
        <begin position="36"/>
        <end position="71"/>
    </location>
</feature>
<dbReference type="Proteomes" id="UP001152622">
    <property type="component" value="Unassembled WGS sequence"/>
</dbReference>
<reference evidence="2" key="1">
    <citation type="journal article" date="2023" name="Science">
        <title>Genome structures resolve the early diversification of teleost fishes.</title>
        <authorList>
            <person name="Parey E."/>
            <person name="Louis A."/>
            <person name="Montfort J."/>
            <person name="Bouchez O."/>
            <person name="Roques C."/>
            <person name="Iampietro C."/>
            <person name="Lluch J."/>
            <person name="Castinel A."/>
            <person name="Donnadieu C."/>
            <person name="Desvignes T."/>
            <person name="Floi Bucao C."/>
            <person name="Jouanno E."/>
            <person name="Wen M."/>
            <person name="Mejri S."/>
            <person name="Dirks R."/>
            <person name="Jansen H."/>
            <person name="Henkel C."/>
            <person name="Chen W.J."/>
            <person name="Zahm M."/>
            <person name="Cabau C."/>
            <person name="Klopp C."/>
            <person name="Thompson A.W."/>
            <person name="Robinson-Rechavi M."/>
            <person name="Braasch I."/>
            <person name="Lecointre G."/>
            <person name="Bobe J."/>
            <person name="Postlethwait J.H."/>
            <person name="Berthelot C."/>
            <person name="Roest Crollius H."/>
            <person name="Guiguen Y."/>
        </authorList>
    </citation>
    <scope>NUCLEOTIDE SEQUENCE</scope>
    <source>
        <strain evidence="2">WJC10195</strain>
    </source>
</reference>
<sequence length="87" mass="9514">MGGGRADNGVEPRVRQLKGRLTNGILKGPTVWATARVGDEDARPMMADTGPLPRHGGSVLAQPEESLRSENAPRRPVWMWSQLSRIL</sequence>
<organism evidence="2 3">
    <name type="scientific">Synaphobranchus kaupii</name>
    <name type="common">Kaup's arrowtooth eel</name>
    <dbReference type="NCBI Taxonomy" id="118154"/>
    <lineage>
        <taxon>Eukaryota</taxon>
        <taxon>Metazoa</taxon>
        <taxon>Chordata</taxon>
        <taxon>Craniata</taxon>
        <taxon>Vertebrata</taxon>
        <taxon>Euteleostomi</taxon>
        <taxon>Actinopterygii</taxon>
        <taxon>Neopterygii</taxon>
        <taxon>Teleostei</taxon>
        <taxon>Anguilliformes</taxon>
        <taxon>Synaphobranchidae</taxon>
        <taxon>Synaphobranchus</taxon>
    </lineage>
</organism>
<dbReference type="EMBL" id="JAINUF010000032">
    <property type="protein sequence ID" value="KAJ8332210.1"/>
    <property type="molecule type" value="Genomic_DNA"/>
</dbReference>
<gene>
    <name evidence="2" type="ORF">SKAU_G00428180</name>
</gene>
<accession>A0A9Q1E4U8</accession>
<proteinExistence type="predicted"/>
<dbReference type="AlphaFoldDB" id="A0A9Q1E4U8"/>
<protein>
    <submittedName>
        <fullName evidence="2">Uncharacterized protein</fullName>
    </submittedName>
</protein>